<organism evidence="3 4">
    <name type="scientific">Mycobacterium parascrofulaceum ATCC BAA-614</name>
    <dbReference type="NCBI Taxonomy" id="525368"/>
    <lineage>
        <taxon>Bacteria</taxon>
        <taxon>Bacillati</taxon>
        <taxon>Actinomycetota</taxon>
        <taxon>Actinomycetes</taxon>
        <taxon>Mycobacteriales</taxon>
        <taxon>Mycobacteriaceae</taxon>
        <taxon>Mycobacterium</taxon>
        <taxon>Mycobacterium simiae complex</taxon>
    </lineage>
</organism>
<protein>
    <recommendedName>
        <fullName evidence="5">DUF2784 domain-containing protein</fullName>
    </recommendedName>
</protein>
<feature type="transmembrane region" description="Helical" evidence="2">
    <location>
        <begin position="105"/>
        <end position="123"/>
    </location>
</feature>
<dbReference type="HOGENOM" id="CLU_124431_1_0_11"/>
<evidence type="ECO:0000256" key="1">
    <source>
        <dbReference type="SAM" id="MobiDB-lite"/>
    </source>
</evidence>
<dbReference type="Pfam" id="PF10861">
    <property type="entry name" value="DUF2784"/>
    <property type="match status" value="1"/>
</dbReference>
<sequence length="151" mass="15736">MPASGDGSAMRKGYVAAVVATVGVHLAYLAYVPAGGFLALRWPRTIVLHRAAVAWGVAVVALKLPCPLTALEAWARRRADMDPLPTTGFVDRYVAGLFVPSGRVGVAQAFAFLSAAVSWSAFARRAQPPRPARSGGWPPHDGSVRGGTASG</sequence>
<name>D5PIT1_9MYCO</name>
<feature type="region of interest" description="Disordered" evidence="1">
    <location>
        <begin position="128"/>
        <end position="151"/>
    </location>
</feature>
<dbReference type="InterPro" id="IPR021218">
    <property type="entry name" value="DUF2784"/>
</dbReference>
<dbReference type="eggNOG" id="ENOG5032SH9">
    <property type="taxonomic scope" value="Bacteria"/>
</dbReference>
<reference evidence="3 4" key="1">
    <citation type="submission" date="2010-04" db="EMBL/GenBank/DDBJ databases">
        <authorList>
            <person name="Muzny D."/>
            <person name="Qin X."/>
            <person name="Deng J."/>
            <person name="Jiang H."/>
            <person name="Liu Y."/>
            <person name="Qu J."/>
            <person name="Song X.-Z."/>
            <person name="Zhang L."/>
            <person name="Thornton R."/>
            <person name="Coyle M."/>
            <person name="Francisco L."/>
            <person name="Jackson L."/>
            <person name="Javaid M."/>
            <person name="Korchina V."/>
            <person name="Kovar C."/>
            <person name="Mata R."/>
            <person name="Mathew T."/>
            <person name="Ngo R."/>
            <person name="Nguyen L."/>
            <person name="Nguyen N."/>
            <person name="Okwuonu G."/>
            <person name="Ongeri F."/>
            <person name="Pham C."/>
            <person name="Simmons D."/>
            <person name="Wilczek-Boney K."/>
            <person name="Hale W."/>
            <person name="Jakkamsetti A."/>
            <person name="Pham P."/>
            <person name="Ruth R."/>
            <person name="San Lucas F."/>
            <person name="Warren J."/>
            <person name="Zhang J."/>
            <person name="Zhao Z."/>
            <person name="Zhou C."/>
            <person name="Zhu D."/>
            <person name="Lee S."/>
            <person name="Bess C."/>
            <person name="Blankenburg K."/>
            <person name="Forbes L."/>
            <person name="Fu Q."/>
            <person name="Gubbala S."/>
            <person name="Hirani K."/>
            <person name="Jayaseelan J.C."/>
            <person name="Lara F."/>
            <person name="Munidasa M."/>
            <person name="Palculict T."/>
            <person name="Patil S."/>
            <person name="Pu L.-L."/>
            <person name="Saada N."/>
            <person name="Tang L."/>
            <person name="Weissenberger G."/>
            <person name="Zhu Y."/>
            <person name="Hemphill L."/>
            <person name="Shang Y."/>
            <person name="Youmans B."/>
            <person name="Ayvaz T."/>
            <person name="Ross M."/>
            <person name="Santibanez J."/>
            <person name="Aqrawi P."/>
            <person name="Gross S."/>
            <person name="Joshi V."/>
            <person name="Fowler G."/>
            <person name="Nazareth L."/>
            <person name="Reid J."/>
            <person name="Worley K."/>
            <person name="Petrosino J."/>
            <person name="Highlander S."/>
            <person name="Gibbs R."/>
        </authorList>
    </citation>
    <scope>NUCLEOTIDE SEQUENCE [LARGE SCALE GENOMIC DNA]</scope>
    <source>
        <strain evidence="3 4">ATCC BAA-614</strain>
    </source>
</reference>
<keyword evidence="2" id="KW-0472">Membrane</keyword>
<dbReference type="EMBL" id="ADNV01000389">
    <property type="protein sequence ID" value="EFG73955.1"/>
    <property type="molecule type" value="Genomic_DNA"/>
</dbReference>
<keyword evidence="4" id="KW-1185">Reference proteome</keyword>
<accession>D5PIT1</accession>
<gene>
    <name evidence="3" type="ORF">HMPREF0591_6075</name>
</gene>
<feature type="transmembrane region" description="Helical" evidence="2">
    <location>
        <begin position="52"/>
        <end position="75"/>
    </location>
</feature>
<evidence type="ECO:0008006" key="5">
    <source>
        <dbReference type="Google" id="ProtNLM"/>
    </source>
</evidence>
<evidence type="ECO:0000256" key="2">
    <source>
        <dbReference type="SAM" id="Phobius"/>
    </source>
</evidence>
<dbReference type="AlphaFoldDB" id="D5PIT1"/>
<comment type="caution">
    <text evidence="3">The sequence shown here is derived from an EMBL/GenBank/DDBJ whole genome shotgun (WGS) entry which is preliminary data.</text>
</comment>
<feature type="transmembrane region" description="Helical" evidence="2">
    <location>
        <begin position="14"/>
        <end position="40"/>
    </location>
</feature>
<evidence type="ECO:0000313" key="4">
    <source>
        <dbReference type="Proteomes" id="UP000003653"/>
    </source>
</evidence>
<keyword evidence="2" id="KW-1133">Transmembrane helix</keyword>
<proteinExistence type="predicted"/>
<dbReference type="Proteomes" id="UP000003653">
    <property type="component" value="Unassembled WGS sequence"/>
</dbReference>
<keyword evidence="2" id="KW-0812">Transmembrane</keyword>
<evidence type="ECO:0000313" key="3">
    <source>
        <dbReference type="EMBL" id="EFG73955.1"/>
    </source>
</evidence>